<dbReference type="GO" id="GO:0016616">
    <property type="term" value="F:oxidoreductase activity, acting on the CH-OH group of donors, NAD or NADP as acceptor"/>
    <property type="evidence" value="ECO:0007669"/>
    <property type="project" value="InterPro"/>
</dbReference>
<evidence type="ECO:0000256" key="2">
    <source>
        <dbReference type="ARBA" id="ARBA00022857"/>
    </source>
</evidence>
<organism evidence="6 7">
    <name type="scientific">Dioscorea zingiberensis</name>
    <dbReference type="NCBI Taxonomy" id="325984"/>
    <lineage>
        <taxon>Eukaryota</taxon>
        <taxon>Viridiplantae</taxon>
        <taxon>Streptophyta</taxon>
        <taxon>Embryophyta</taxon>
        <taxon>Tracheophyta</taxon>
        <taxon>Spermatophyta</taxon>
        <taxon>Magnoliopsida</taxon>
        <taxon>Liliopsida</taxon>
        <taxon>Dioscoreales</taxon>
        <taxon>Dioscoreaceae</taxon>
        <taxon>Dioscorea</taxon>
    </lineage>
</organism>
<reference evidence="6" key="2">
    <citation type="journal article" date="2022" name="Hortic Res">
        <title>The genome of Dioscorea zingiberensis sheds light on the biosynthesis, origin and evolution of the medicinally important diosgenin saponins.</title>
        <authorList>
            <person name="Li Y."/>
            <person name="Tan C."/>
            <person name="Li Z."/>
            <person name="Guo J."/>
            <person name="Li S."/>
            <person name="Chen X."/>
            <person name="Wang C."/>
            <person name="Dai X."/>
            <person name="Yang H."/>
            <person name="Song W."/>
            <person name="Hou L."/>
            <person name="Xu J."/>
            <person name="Tong Z."/>
            <person name="Xu A."/>
            <person name="Yuan X."/>
            <person name="Wang W."/>
            <person name="Yang Q."/>
            <person name="Chen L."/>
            <person name="Sun Z."/>
            <person name="Wang K."/>
            <person name="Pan B."/>
            <person name="Chen J."/>
            <person name="Bao Y."/>
            <person name="Liu F."/>
            <person name="Qi X."/>
            <person name="Gang D.R."/>
            <person name="Wen J."/>
            <person name="Li J."/>
        </authorList>
    </citation>
    <scope>NUCLEOTIDE SEQUENCE</scope>
    <source>
        <strain evidence="6">Dzin_1.0</strain>
    </source>
</reference>
<dbReference type="EMBL" id="JAGGNH010000004">
    <property type="protein sequence ID" value="KAJ0974610.1"/>
    <property type="molecule type" value="Genomic_DNA"/>
</dbReference>
<dbReference type="Gene3D" id="3.40.50.720">
    <property type="entry name" value="NAD(P)-binding Rossmann-like Domain"/>
    <property type="match status" value="1"/>
</dbReference>
<dbReference type="PRINTS" id="PR00080">
    <property type="entry name" value="SDRFAMILY"/>
</dbReference>
<evidence type="ECO:0000313" key="6">
    <source>
        <dbReference type="EMBL" id="KAJ0974610.1"/>
    </source>
</evidence>
<dbReference type="FunFam" id="3.40.50.720:FF:000315">
    <property type="entry name" value="(+)-neomenthol dehydrogenase"/>
    <property type="match status" value="1"/>
</dbReference>
<dbReference type="Proteomes" id="UP001085076">
    <property type="component" value="Miscellaneous, Linkage group lg04"/>
</dbReference>
<dbReference type="SUPFAM" id="SSF51735">
    <property type="entry name" value="NAD(P)-binding Rossmann-fold domains"/>
    <property type="match status" value="1"/>
</dbReference>
<comment type="caution">
    <text evidence="6">The sequence shown here is derived from an EMBL/GenBank/DDBJ whole genome shotgun (WGS) entry which is preliminary data.</text>
</comment>
<keyword evidence="7" id="KW-1185">Reference proteome</keyword>
<evidence type="ECO:0000256" key="3">
    <source>
        <dbReference type="ARBA" id="ARBA00023002"/>
    </source>
</evidence>
<gene>
    <name evidence="6" type="ORF">J5N97_016575</name>
</gene>
<sequence length="315" mass="35357">MGKKGKELAKERRERRLQEISELRKVPYAPAERWWSSETVAAVTGSNRGIGYEIARQLAVHGLRVIVTSRDGDQGREATGRLREEGLDVDYCELDVSDELSVRSFARSITEKYGGLDILVNNAGVNFNTGSDNSVEYAEKVIDTNYFGVKRMTEAMIPIMRPSASGARILNVSSRLGRANGRRNRVDDITLRDNLLRDECLSEELIDGMVYKFLDQVKSETWVSSGWPQMFTDYSISKLAVNAYTRLMARRLSTRPDGQKIYINCFCPGWVKTAMTGWAGNVSAEEGADTGVWVVLQPGQPDTGKFFAERREISF</sequence>
<dbReference type="InterPro" id="IPR002347">
    <property type="entry name" value="SDR_fam"/>
</dbReference>
<protein>
    <recommendedName>
        <fullName evidence="5">Short-chain dehydrogenase/reductase</fullName>
        <ecNumber evidence="5">1.1.1.-</ecNumber>
    </recommendedName>
</protein>
<dbReference type="PANTHER" id="PTHR43490:SF99">
    <property type="entry name" value="SHORT-CHAIN DEHYDROGENASE_REDUCTASE"/>
    <property type="match status" value="1"/>
</dbReference>
<dbReference type="GO" id="GO:0016020">
    <property type="term" value="C:membrane"/>
    <property type="evidence" value="ECO:0007669"/>
    <property type="project" value="TreeGrafter"/>
</dbReference>
<evidence type="ECO:0000256" key="1">
    <source>
        <dbReference type="ARBA" id="ARBA00006484"/>
    </source>
</evidence>
<dbReference type="InterPro" id="IPR036291">
    <property type="entry name" value="NAD(P)-bd_dom_sf"/>
</dbReference>
<reference evidence="6" key="1">
    <citation type="submission" date="2021-03" db="EMBL/GenBank/DDBJ databases">
        <authorList>
            <person name="Li Z."/>
            <person name="Yang C."/>
        </authorList>
    </citation>
    <scope>NUCLEOTIDE SEQUENCE</scope>
    <source>
        <strain evidence="6">Dzin_1.0</strain>
        <tissue evidence="6">Leaf</tissue>
    </source>
</reference>
<proteinExistence type="inferred from homology"/>
<accession>A0A9D5HFJ4</accession>
<keyword evidence="3 5" id="KW-0560">Oxidoreductase</keyword>
<dbReference type="CDD" id="cd05324">
    <property type="entry name" value="carb_red_PTCR-like_SDR_c"/>
    <property type="match status" value="1"/>
</dbReference>
<dbReference type="InterPro" id="IPR045313">
    <property type="entry name" value="CBR1-like"/>
</dbReference>
<keyword evidence="2 5" id="KW-0521">NADP</keyword>
<name>A0A9D5HFJ4_9LILI</name>
<evidence type="ECO:0000256" key="4">
    <source>
        <dbReference type="RuleBase" id="RU000363"/>
    </source>
</evidence>
<dbReference type="PANTHER" id="PTHR43490">
    <property type="entry name" value="(+)-NEOMENTHOL DEHYDROGENASE"/>
    <property type="match status" value="1"/>
</dbReference>
<dbReference type="OrthoDB" id="1933717at2759"/>
<comment type="similarity">
    <text evidence="1 4">Belongs to the short-chain dehydrogenases/reductases (SDR) family.</text>
</comment>
<dbReference type="EC" id="1.1.1.-" evidence="5"/>
<dbReference type="PRINTS" id="PR00081">
    <property type="entry name" value="GDHRDH"/>
</dbReference>
<evidence type="ECO:0000256" key="5">
    <source>
        <dbReference type="RuleBase" id="RU369024"/>
    </source>
</evidence>
<evidence type="ECO:0000313" key="7">
    <source>
        <dbReference type="Proteomes" id="UP001085076"/>
    </source>
</evidence>
<dbReference type="AlphaFoldDB" id="A0A9D5HFJ4"/>
<dbReference type="Pfam" id="PF00106">
    <property type="entry name" value="adh_short"/>
    <property type="match status" value="1"/>
</dbReference>